<keyword evidence="3" id="KW-1185">Reference proteome</keyword>
<proteinExistence type="predicted"/>
<organism evidence="2 3">
    <name type="scientific">Yinghuangia soli</name>
    <dbReference type="NCBI Taxonomy" id="2908204"/>
    <lineage>
        <taxon>Bacteria</taxon>
        <taxon>Bacillati</taxon>
        <taxon>Actinomycetota</taxon>
        <taxon>Actinomycetes</taxon>
        <taxon>Kitasatosporales</taxon>
        <taxon>Streptomycetaceae</taxon>
        <taxon>Yinghuangia</taxon>
    </lineage>
</organism>
<dbReference type="RefSeq" id="WP_235058378.1">
    <property type="nucleotide sequence ID" value="NZ_JAKFHA010000053.1"/>
</dbReference>
<comment type="caution">
    <text evidence="2">The sequence shown here is derived from an EMBL/GenBank/DDBJ whole genome shotgun (WGS) entry which is preliminary data.</text>
</comment>
<sequence length="193" mass="21175">MTALRPERTPTAGPAGRRDPSRRRFLGIALGVPVVALAGCTASEGRQESLSRSEIEDIVEAVNGKPIAVTHDSARAWFDLHRSDYAEVLTRIETGEFGRPDDWDYYGPQLPENHRGLSVTGKVSRLADMSPDAGVRVSGYFFPTWTGIPDDAVGIAWLDRPPSPAAQFDGYGLQVRAHLDLGNGWWYLDPGRD</sequence>
<gene>
    <name evidence="2" type="ORF">LZ495_41215</name>
</gene>
<dbReference type="Proteomes" id="UP001165378">
    <property type="component" value="Unassembled WGS sequence"/>
</dbReference>
<dbReference type="AlphaFoldDB" id="A0AA41U547"/>
<protein>
    <submittedName>
        <fullName evidence="2">Uncharacterized protein</fullName>
    </submittedName>
</protein>
<evidence type="ECO:0000313" key="3">
    <source>
        <dbReference type="Proteomes" id="UP001165378"/>
    </source>
</evidence>
<evidence type="ECO:0000256" key="1">
    <source>
        <dbReference type="SAM" id="MobiDB-lite"/>
    </source>
</evidence>
<reference evidence="2" key="1">
    <citation type="submission" date="2022-01" db="EMBL/GenBank/DDBJ databases">
        <title>Genome-Based Taxonomic Classification of the Phylum Actinobacteria.</title>
        <authorList>
            <person name="Gao Y."/>
        </authorList>
    </citation>
    <scope>NUCLEOTIDE SEQUENCE</scope>
    <source>
        <strain evidence="2">KLBMP 8922</strain>
    </source>
</reference>
<feature type="region of interest" description="Disordered" evidence="1">
    <location>
        <begin position="1"/>
        <end position="22"/>
    </location>
</feature>
<accession>A0AA41U547</accession>
<evidence type="ECO:0000313" key="2">
    <source>
        <dbReference type="EMBL" id="MCF2533610.1"/>
    </source>
</evidence>
<dbReference type="EMBL" id="JAKFHA010000053">
    <property type="protein sequence ID" value="MCF2533610.1"/>
    <property type="molecule type" value="Genomic_DNA"/>
</dbReference>
<name>A0AA41U547_9ACTN</name>